<dbReference type="Proteomes" id="UP000887565">
    <property type="component" value="Unplaced"/>
</dbReference>
<feature type="region of interest" description="Disordered" evidence="1">
    <location>
        <begin position="61"/>
        <end position="80"/>
    </location>
</feature>
<name>A0A915HKU8_ROMCU</name>
<organism evidence="2 3">
    <name type="scientific">Romanomermis culicivorax</name>
    <name type="common">Nematode worm</name>
    <dbReference type="NCBI Taxonomy" id="13658"/>
    <lineage>
        <taxon>Eukaryota</taxon>
        <taxon>Metazoa</taxon>
        <taxon>Ecdysozoa</taxon>
        <taxon>Nematoda</taxon>
        <taxon>Enoplea</taxon>
        <taxon>Dorylaimia</taxon>
        <taxon>Mermithida</taxon>
        <taxon>Mermithoidea</taxon>
        <taxon>Mermithidae</taxon>
        <taxon>Romanomermis</taxon>
    </lineage>
</organism>
<dbReference type="WBParaSite" id="nRc.2.0.1.t02294-RA">
    <property type="protein sequence ID" value="nRc.2.0.1.t02294-RA"/>
    <property type="gene ID" value="nRc.2.0.1.g02294"/>
</dbReference>
<reference evidence="3" key="1">
    <citation type="submission" date="2022-11" db="UniProtKB">
        <authorList>
            <consortium name="WormBaseParasite"/>
        </authorList>
    </citation>
    <scope>IDENTIFICATION</scope>
</reference>
<accession>A0A915HKU8</accession>
<dbReference type="AlphaFoldDB" id="A0A915HKU8"/>
<proteinExistence type="predicted"/>
<evidence type="ECO:0000313" key="2">
    <source>
        <dbReference type="Proteomes" id="UP000887565"/>
    </source>
</evidence>
<protein>
    <submittedName>
        <fullName evidence="3">Secreted protein</fullName>
    </submittedName>
</protein>
<evidence type="ECO:0000256" key="1">
    <source>
        <dbReference type="SAM" id="MobiDB-lite"/>
    </source>
</evidence>
<sequence length="80" mass="8191">MSLTTIHSCTAFFTCHCAAFGELLPSEIWLALSDAWSTTASLAAGGCCCCFGLSPFDDGGDDDEQDAGGDCGPFIGDTAN</sequence>
<keyword evidence="2" id="KW-1185">Reference proteome</keyword>
<evidence type="ECO:0000313" key="3">
    <source>
        <dbReference type="WBParaSite" id="nRc.2.0.1.t02294-RA"/>
    </source>
</evidence>